<protein>
    <recommendedName>
        <fullName evidence="7">Protein MgtC</fullName>
    </recommendedName>
</protein>
<evidence type="ECO:0000256" key="6">
    <source>
        <dbReference type="ARBA" id="ARBA00023136"/>
    </source>
</evidence>
<keyword evidence="10" id="KW-1185">Reference proteome</keyword>
<evidence type="ECO:0000259" key="8">
    <source>
        <dbReference type="Pfam" id="PF02308"/>
    </source>
</evidence>
<evidence type="ECO:0000256" key="1">
    <source>
        <dbReference type="ARBA" id="ARBA00004651"/>
    </source>
</evidence>
<evidence type="ECO:0000256" key="7">
    <source>
        <dbReference type="RuleBase" id="RU365041"/>
    </source>
</evidence>
<dbReference type="PANTHER" id="PTHR33778">
    <property type="entry name" value="PROTEIN MGTC"/>
    <property type="match status" value="1"/>
</dbReference>
<sequence>MDLWSRISHAILVEFSDLREVEELAQVIVRLLVAALLGALLGIERERANKFAGLRTHILVAMGSAMFVLLAIKADFDSEPISRVIQGVAAGIGFLCGGAILKSARSEHVRGLTTAAGLWMTTAIGLAAGLGHEVLAIIATVLALGVLRLEGPVKQWLAGPDARSND</sequence>
<dbReference type="Proteomes" id="UP000613011">
    <property type="component" value="Unassembled WGS sequence"/>
</dbReference>
<evidence type="ECO:0000256" key="4">
    <source>
        <dbReference type="ARBA" id="ARBA00022692"/>
    </source>
</evidence>
<evidence type="ECO:0000256" key="3">
    <source>
        <dbReference type="ARBA" id="ARBA00022475"/>
    </source>
</evidence>
<feature type="transmembrane region" description="Helical" evidence="7">
    <location>
        <begin position="116"/>
        <end position="147"/>
    </location>
</feature>
<keyword evidence="4 7" id="KW-0812">Transmembrane</keyword>
<name>A0A936ZQ59_9BURK</name>
<dbReference type="AlphaFoldDB" id="A0A936ZQ59"/>
<keyword evidence="6 7" id="KW-0472">Membrane</keyword>
<evidence type="ECO:0000256" key="5">
    <source>
        <dbReference type="ARBA" id="ARBA00022989"/>
    </source>
</evidence>
<keyword evidence="3" id="KW-1003">Cell membrane</keyword>
<feature type="transmembrane region" description="Helical" evidence="7">
    <location>
        <begin position="24"/>
        <end position="42"/>
    </location>
</feature>
<comment type="caution">
    <text evidence="9">The sequence shown here is derived from an EMBL/GenBank/DDBJ whole genome shotgun (WGS) entry which is preliminary data.</text>
</comment>
<evidence type="ECO:0000313" key="10">
    <source>
        <dbReference type="Proteomes" id="UP000613011"/>
    </source>
</evidence>
<comment type="subcellular location">
    <subcellularLocation>
        <location evidence="7">Cell inner membrane</location>
        <topology evidence="7">Multi-pass membrane protein</topology>
    </subcellularLocation>
    <subcellularLocation>
        <location evidence="1">Cell membrane</location>
        <topology evidence="1">Multi-pass membrane protein</topology>
    </subcellularLocation>
</comment>
<feature type="transmembrane region" description="Helical" evidence="7">
    <location>
        <begin position="54"/>
        <end position="72"/>
    </location>
</feature>
<dbReference type="EMBL" id="JAEQNA010000005">
    <property type="protein sequence ID" value="MBL0421696.1"/>
    <property type="molecule type" value="Genomic_DNA"/>
</dbReference>
<reference evidence="9" key="1">
    <citation type="submission" date="2021-01" db="EMBL/GenBank/DDBJ databases">
        <title>Ramlibacter sp. strain AW1 16S ribosomal RNA gene Genome sequencing and assembly.</title>
        <authorList>
            <person name="Kang M."/>
        </authorList>
    </citation>
    <scope>NUCLEOTIDE SEQUENCE</scope>
    <source>
        <strain evidence="9">AW1</strain>
    </source>
</reference>
<dbReference type="PANTHER" id="PTHR33778:SF1">
    <property type="entry name" value="MAGNESIUM TRANSPORTER YHID-RELATED"/>
    <property type="match status" value="1"/>
</dbReference>
<keyword evidence="5 7" id="KW-1133">Transmembrane helix</keyword>
<gene>
    <name evidence="9" type="ORF">JI739_15165</name>
</gene>
<proteinExistence type="inferred from homology"/>
<evidence type="ECO:0000256" key="2">
    <source>
        <dbReference type="ARBA" id="ARBA00009298"/>
    </source>
</evidence>
<dbReference type="Pfam" id="PF02308">
    <property type="entry name" value="MgtC"/>
    <property type="match status" value="1"/>
</dbReference>
<organism evidence="9 10">
    <name type="scientific">Ramlibacter aurantiacus</name>
    <dbReference type="NCBI Taxonomy" id="2801330"/>
    <lineage>
        <taxon>Bacteria</taxon>
        <taxon>Pseudomonadati</taxon>
        <taxon>Pseudomonadota</taxon>
        <taxon>Betaproteobacteria</taxon>
        <taxon>Burkholderiales</taxon>
        <taxon>Comamonadaceae</taxon>
        <taxon>Ramlibacter</taxon>
    </lineage>
</organism>
<dbReference type="GO" id="GO:0005886">
    <property type="term" value="C:plasma membrane"/>
    <property type="evidence" value="ECO:0007669"/>
    <property type="project" value="UniProtKB-SubCell"/>
</dbReference>
<dbReference type="InterPro" id="IPR003416">
    <property type="entry name" value="MgtC/SapB/SrpB/YhiD_fam"/>
</dbReference>
<dbReference type="RefSeq" id="WP_201684764.1">
    <property type="nucleotide sequence ID" value="NZ_JAEQNA010000005.1"/>
</dbReference>
<dbReference type="PRINTS" id="PR01837">
    <property type="entry name" value="MGTCSAPBPROT"/>
</dbReference>
<dbReference type="InterPro" id="IPR049177">
    <property type="entry name" value="MgtC_SapB_SrpB_YhiD_N"/>
</dbReference>
<accession>A0A936ZQ59</accession>
<feature type="transmembrane region" description="Helical" evidence="7">
    <location>
        <begin position="84"/>
        <end position="104"/>
    </location>
</feature>
<feature type="domain" description="MgtC/SapB/SrpB/YhiD N-terminal" evidence="8">
    <location>
        <begin position="31"/>
        <end position="155"/>
    </location>
</feature>
<comment type="similarity">
    <text evidence="2 7">Belongs to the MgtC/SapB family.</text>
</comment>
<evidence type="ECO:0000313" key="9">
    <source>
        <dbReference type="EMBL" id="MBL0421696.1"/>
    </source>
</evidence>
<keyword evidence="7" id="KW-0997">Cell inner membrane</keyword>